<dbReference type="InterPro" id="IPR046529">
    <property type="entry name" value="DUF6594"/>
</dbReference>
<evidence type="ECO:0000256" key="1">
    <source>
        <dbReference type="SAM" id="Phobius"/>
    </source>
</evidence>
<dbReference type="Proteomes" id="UP000287972">
    <property type="component" value="Unassembled WGS sequence"/>
</dbReference>
<feature type="transmembrane region" description="Helical" evidence="1">
    <location>
        <begin position="239"/>
        <end position="259"/>
    </location>
</feature>
<evidence type="ECO:0000259" key="2">
    <source>
        <dbReference type="Pfam" id="PF20237"/>
    </source>
</evidence>
<keyword evidence="1" id="KW-0812">Transmembrane</keyword>
<comment type="caution">
    <text evidence="3">The sequence shown here is derived from an EMBL/GenBank/DDBJ whole genome shotgun (WGS) entry which is preliminary data.</text>
</comment>
<dbReference type="Pfam" id="PF20237">
    <property type="entry name" value="DUF6594"/>
    <property type="match status" value="1"/>
</dbReference>
<keyword evidence="1" id="KW-0472">Membrane</keyword>
<feature type="transmembrane region" description="Helical" evidence="1">
    <location>
        <begin position="208"/>
        <end position="233"/>
    </location>
</feature>
<sequence>MDVENVRDGTGFPALAQRIAINPDYEAFIFRKFDRLSARNLLHLESRLTYLEWKLDQADAQAAHTQDNETLRSLRAWEAFEENAKNAARPEYTRMKIAEEIKETLKEYQEALLRQNQIATLEGPRKRALEVVRAQSYEYVHNHFSDRRRRPILAGLAEKRLDECNHRDLVAVRRPADTDLLSRFLQDCWIFKTTKITDETEYIEENHVVWVASAISTVFTAILLVGAIVLLHFLNKESVQLGVIAMFTALFAISVRVLTSARRAEIFASTAAYAAVLVVFVSASPSSSGSGR</sequence>
<name>A0A428RLB5_9HYPO</name>
<dbReference type="EMBL" id="NKCL01000213">
    <property type="protein sequence ID" value="RSL78317.1"/>
    <property type="molecule type" value="Genomic_DNA"/>
</dbReference>
<dbReference type="PANTHER" id="PTHR34502">
    <property type="entry name" value="DUF6594 DOMAIN-CONTAINING PROTEIN-RELATED"/>
    <property type="match status" value="1"/>
</dbReference>
<protein>
    <recommendedName>
        <fullName evidence="2">DUF6594 domain-containing protein</fullName>
    </recommendedName>
</protein>
<evidence type="ECO:0000313" key="3">
    <source>
        <dbReference type="EMBL" id="RSL78317.1"/>
    </source>
</evidence>
<gene>
    <name evidence="3" type="ORF">CEP51_008315</name>
</gene>
<proteinExistence type="predicted"/>
<accession>A0A428RLB5</accession>
<keyword evidence="4" id="KW-1185">Reference proteome</keyword>
<organism evidence="3 4">
    <name type="scientific">Fusarium floridanum</name>
    <dbReference type="NCBI Taxonomy" id="1325733"/>
    <lineage>
        <taxon>Eukaryota</taxon>
        <taxon>Fungi</taxon>
        <taxon>Dikarya</taxon>
        <taxon>Ascomycota</taxon>
        <taxon>Pezizomycotina</taxon>
        <taxon>Sordariomycetes</taxon>
        <taxon>Hypocreomycetidae</taxon>
        <taxon>Hypocreales</taxon>
        <taxon>Nectriaceae</taxon>
        <taxon>Fusarium</taxon>
        <taxon>Fusarium solani species complex</taxon>
    </lineage>
</organism>
<keyword evidence="1" id="KW-1133">Transmembrane helix</keyword>
<dbReference type="AlphaFoldDB" id="A0A428RLB5"/>
<reference evidence="3 4" key="1">
    <citation type="submission" date="2017-06" db="EMBL/GenBank/DDBJ databases">
        <title>Comparative genomic analysis of Ambrosia Fusariam Clade fungi.</title>
        <authorList>
            <person name="Stajich J.E."/>
            <person name="Carrillo J."/>
            <person name="Kijimoto T."/>
            <person name="Eskalen A."/>
            <person name="O'Donnell K."/>
            <person name="Kasson M."/>
        </authorList>
    </citation>
    <scope>NUCLEOTIDE SEQUENCE [LARGE SCALE GENOMIC DNA]</scope>
    <source>
        <strain evidence="3 4">NRRL62606</strain>
    </source>
</reference>
<evidence type="ECO:0000313" key="4">
    <source>
        <dbReference type="Proteomes" id="UP000287972"/>
    </source>
</evidence>
<feature type="transmembrane region" description="Helical" evidence="1">
    <location>
        <begin position="266"/>
        <end position="283"/>
    </location>
</feature>
<feature type="domain" description="DUF6594" evidence="2">
    <location>
        <begin position="12"/>
        <end position="278"/>
    </location>
</feature>
<dbReference type="PANTHER" id="PTHR34502:SF4">
    <property type="entry name" value="DUF6594 DOMAIN-CONTAINING PROTEIN"/>
    <property type="match status" value="1"/>
</dbReference>